<sequence length="196" mass="21657">MRAVAADRAGNDGLEGGVRWKLLGGHFVCSGGFCSEDLGVNIVGPFIRDCEAERLFLCCVVRVGYWPDQPVDRSRVVASFFATRALLAPVVVVSRFDSFEVCPGVGTVVTAIVACGVPEWWHSFSYRWYLYPVWVMVCGGTSYTSLSGVDVELCFVEVVWCDLPHNVLHPPSVLFRAFRVFGLQRHCVRLVPPAVV</sequence>
<reference evidence="1" key="1">
    <citation type="submission" date="2017-07" db="EMBL/GenBank/DDBJ databases">
        <title>Taro Niue Genome Assembly and Annotation.</title>
        <authorList>
            <person name="Atibalentja N."/>
            <person name="Keating K."/>
            <person name="Fields C.J."/>
        </authorList>
    </citation>
    <scope>NUCLEOTIDE SEQUENCE</scope>
    <source>
        <strain evidence="1">Niue_2</strain>
        <tissue evidence="1">Leaf</tissue>
    </source>
</reference>
<protein>
    <submittedName>
        <fullName evidence="1">Uncharacterized protein</fullName>
    </submittedName>
</protein>
<evidence type="ECO:0000313" key="2">
    <source>
        <dbReference type="Proteomes" id="UP000652761"/>
    </source>
</evidence>
<comment type="caution">
    <text evidence="1">The sequence shown here is derived from an EMBL/GenBank/DDBJ whole genome shotgun (WGS) entry which is preliminary data.</text>
</comment>
<gene>
    <name evidence="1" type="ORF">Taro_012625</name>
</gene>
<dbReference type="AlphaFoldDB" id="A0A843UJR3"/>
<dbReference type="EMBL" id="NMUH01000494">
    <property type="protein sequence ID" value="MQL80199.1"/>
    <property type="molecule type" value="Genomic_DNA"/>
</dbReference>
<name>A0A843UJR3_COLES</name>
<organism evidence="1 2">
    <name type="scientific">Colocasia esculenta</name>
    <name type="common">Wild taro</name>
    <name type="synonym">Arum esculentum</name>
    <dbReference type="NCBI Taxonomy" id="4460"/>
    <lineage>
        <taxon>Eukaryota</taxon>
        <taxon>Viridiplantae</taxon>
        <taxon>Streptophyta</taxon>
        <taxon>Embryophyta</taxon>
        <taxon>Tracheophyta</taxon>
        <taxon>Spermatophyta</taxon>
        <taxon>Magnoliopsida</taxon>
        <taxon>Liliopsida</taxon>
        <taxon>Araceae</taxon>
        <taxon>Aroideae</taxon>
        <taxon>Colocasieae</taxon>
        <taxon>Colocasia</taxon>
    </lineage>
</organism>
<evidence type="ECO:0000313" key="1">
    <source>
        <dbReference type="EMBL" id="MQL80199.1"/>
    </source>
</evidence>
<keyword evidence="2" id="KW-1185">Reference proteome</keyword>
<accession>A0A843UJR3</accession>
<proteinExistence type="predicted"/>
<dbReference type="Proteomes" id="UP000652761">
    <property type="component" value="Unassembled WGS sequence"/>
</dbReference>